<dbReference type="PANTHER" id="PTHR12015">
    <property type="entry name" value="SMALL INDUCIBLE CYTOKINE A"/>
    <property type="match status" value="1"/>
</dbReference>
<evidence type="ECO:0000313" key="14">
    <source>
        <dbReference type="ZFIN" id="ZDB-GENE-041014-163"/>
    </source>
</evidence>
<dbReference type="FunFam" id="2.40.50.40:FF:000002">
    <property type="entry name" value="C-C motif chemokine"/>
    <property type="match status" value="1"/>
</dbReference>
<proteinExistence type="inferred from homology"/>
<dbReference type="SUPFAM" id="SSF54117">
    <property type="entry name" value="Interleukin 8-like chemokines"/>
    <property type="match status" value="1"/>
</dbReference>
<dbReference type="GO" id="GO:0005615">
    <property type="term" value="C:extracellular space"/>
    <property type="evidence" value="ECO:0007669"/>
    <property type="project" value="UniProtKB-KW"/>
</dbReference>
<name>Q5TYP9_DANRE</name>
<evidence type="ECO:0000256" key="7">
    <source>
        <dbReference type="ARBA" id="ARBA00044740"/>
    </source>
</evidence>
<keyword evidence="12" id="KW-1185">Reference proteome</keyword>
<keyword evidence="5 9" id="KW-0732">Signal</keyword>
<dbReference type="CDD" id="cd00272">
    <property type="entry name" value="Chemokine_CC"/>
    <property type="match status" value="1"/>
</dbReference>
<dbReference type="AGR" id="ZFIN:ZDB-GENE-041014-163"/>
<dbReference type="EMBL" id="BX957287">
    <property type="status" value="NOT_ANNOTATED_CDS"/>
    <property type="molecule type" value="Genomic_DNA"/>
</dbReference>
<dbReference type="KEGG" id="dre:793030"/>
<dbReference type="InterPro" id="IPR001811">
    <property type="entry name" value="Chemokine_IL8-like_dom"/>
</dbReference>
<evidence type="ECO:0000256" key="8">
    <source>
        <dbReference type="ARBA" id="ARBA00046726"/>
    </source>
</evidence>
<dbReference type="RefSeq" id="NP_001096095.2">
    <property type="nucleotide sequence ID" value="NM_001102625.2"/>
</dbReference>
<dbReference type="OrthoDB" id="8870994at2759"/>
<evidence type="ECO:0000256" key="4">
    <source>
        <dbReference type="ARBA" id="ARBA00022525"/>
    </source>
</evidence>
<dbReference type="Proteomes" id="UP000000437">
    <property type="component" value="Chromosome 20"/>
</dbReference>
<evidence type="ECO:0000256" key="5">
    <source>
        <dbReference type="ARBA" id="ARBA00022729"/>
    </source>
</evidence>
<gene>
    <name evidence="11 13 14" type="primary">ccl38a.4</name>
    <name evidence="13" type="synonym">si:dkeyp-59a8.3</name>
    <name evidence="13" type="synonym">zgc:171266</name>
</gene>
<dbReference type="InterPro" id="IPR000827">
    <property type="entry name" value="Chemokine_CC_CS"/>
</dbReference>
<dbReference type="InterPro" id="IPR036048">
    <property type="entry name" value="Interleukin_8-like_sf"/>
</dbReference>
<dbReference type="OMA" id="TTHTECH"/>
<evidence type="ECO:0000256" key="9">
    <source>
        <dbReference type="RuleBase" id="RU361150"/>
    </source>
</evidence>
<protein>
    <recommendedName>
        <fullName evidence="9">C-C motif chemokine</fullName>
    </recommendedName>
</protein>
<dbReference type="PhylomeDB" id="Q5TYP9"/>
<evidence type="ECO:0000256" key="2">
    <source>
        <dbReference type="ARBA" id="ARBA00010868"/>
    </source>
</evidence>
<reference evidence="13" key="10">
    <citation type="submission" date="2025-04" db="UniProtKB">
        <authorList>
            <consortium name="RefSeq"/>
        </authorList>
    </citation>
    <scope>IDENTIFICATION</scope>
    <source>
        <strain evidence="13">Tuebingen</strain>
    </source>
</reference>
<dbReference type="PANTHER" id="PTHR12015:SF183">
    <property type="entry name" value="C-C MOTIF CHEMOKINE 3"/>
    <property type="match status" value="1"/>
</dbReference>
<keyword evidence="3 9" id="KW-0202">Cytokine</keyword>
<feature type="domain" description="Chemokine interleukin-8-like" evidence="10">
    <location>
        <begin position="28"/>
        <end position="85"/>
    </location>
</feature>
<dbReference type="InterPro" id="IPR039809">
    <property type="entry name" value="Chemokine_b/g/d"/>
</dbReference>
<evidence type="ECO:0000313" key="13">
    <source>
        <dbReference type="RefSeq" id="NP_001096095.2"/>
    </source>
</evidence>
<dbReference type="Pfam" id="PF00048">
    <property type="entry name" value="IL8"/>
    <property type="match status" value="1"/>
</dbReference>
<sequence length="101" mass="11381">MRQSCIFIACLVLVAFCSVDGSDFSQNPDKCCFSFSTIKIPVKQVQSYHTTHFQCQKNGIIFVTEQKEICADPTERWVQRLMNLVDARLVKDTEASSNGSP</sequence>
<reference evidence="13" key="9">
    <citation type="journal article" date="2017" name="J. Exp. Med.">
        <title>CXCR1 remodels the vascular niche to promote hematopoietic stem and progenitor cell engraftment.</title>
        <authorList>
            <person name="Blaser B.W."/>
            <person name="Moore J.L."/>
            <person name="Hagedorn E.J."/>
            <person name="Li B."/>
            <person name="Riquelme R."/>
            <person name="Lichtig A."/>
            <person name="Yang S."/>
            <person name="Zhou Y."/>
            <person name="Tamplin O.J."/>
            <person name="Binder V."/>
            <person name="Zon L.I."/>
        </authorList>
    </citation>
    <scope>NUCLEOTIDE SEQUENCE</scope>
    <source>
        <strain evidence="13">Tuebingen</strain>
    </source>
</reference>
<reference evidence="13" key="6">
    <citation type="journal article" date="2014" name="J. Immunol.">
        <title>Contrasted innate responses to two viruses in zebrafish: insights into the ancestral repertoire of vertebrate IFN-stimulated genes.</title>
        <authorList>
            <person name="Briolat V."/>
            <person name="Jouneau L."/>
            <person name="Carvalho R."/>
            <person name="Palha N."/>
            <person name="Langevin C."/>
            <person name="Herbomel P."/>
            <person name="Schwartz O."/>
            <person name="Spaink H.P."/>
            <person name="Levraud J.P."/>
            <person name="Boudinot P."/>
        </authorList>
    </citation>
    <scope>NUCLEOTIDE SEQUENCE</scope>
    <source>
        <strain evidence="13">Tuebingen</strain>
    </source>
</reference>
<dbReference type="AlphaFoldDB" id="Q5TYP9"/>
<dbReference type="STRING" id="7955.ENSDARP00000061431"/>
<evidence type="ECO:0000256" key="3">
    <source>
        <dbReference type="ARBA" id="ARBA00022514"/>
    </source>
</evidence>
<dbReference type="GeneTree" id="ENSGT01100000263482"/>
<reference evidence="13" key="1">
    <citation type="journal article" date="2006" name="Genomics">
        <title>CC chemokines in zebrafish: evidence for extensive intrachromosomal gene duplications.</title>
        <authorList>
            <person name="Peatman E."/>
            <person name="Liu Z."/>
        </authorList>
    </citation>
    <scope>NUCLEOTIDE SEQUENCE</scope>
    <source>
        <strain evidence="13">Tuebingen</strain>
    </source>
</reference>
<dbReference type="SMART" id="SM00199">
    <property type="entry name" value="SCY"/>
    <property type="match status" value="1"/>
</dbReference>
<feature type="chain" id="PRO_5035034775" description="C-C motif chemokine" evidence="9 13">
    <location>
        <begin position="22"/>
        <end position="101"/>
    </location>
</feature>
<keyword evidence="9" id="KW-0145">Chemotaxis</keyword>
<dbReference type="PROSITE" id="PS00472">
    <property type="entry name" value="SMALL_CYTOKINES_CC"/>
    <property type="match status" value="1"/>
</dbReference>
<keyword evidence="4 9" id="KW-0964">Secreted</keyword>
<dbReference type="GO" id="GO:0006955">
    <property type="term" value="P:immune response"/>
    <property type="evidence" value="ECO:0007669"/>
    <property type="project" value="InterPro"/>
</dbReference>
<comment type="subcellular location">
    <subcellularLocation>
        <location evidence="1 9">Secreted</location>
    </subcellularLocation>
</comment>
<dbReference type="Bgee" id="ENSDARG00000041917">
    <property type="expression patterns" value="Expressed in intestine and 14 other cell types or tissues"/>
</dbReference>
<dbReference type="ZFIN" id="ZDB-GENE-041014-163">
    <property type="gene designation" value="ccl38a.4"/>
</dbReference>
<evidence type="ECO:0000259" key="10">
    <source>
        <dbReference type="SMART" id="SM00199"/>
    </source>
</evidence>
<reference evidence="13" key="3">
    <citation type="journal article" date="2013" name="Genes Cells">
        <title>Systematic classification of vertebrate chemokines based on conserved synteny and evolutionary history.</title>
        <authorList>
            <person name="Nomiyama H."/>
            <person name="Osada N."/>
            <person name="Yoshie O."/>
        </authorList>
    </citation>
    <scope>NUCLEOTIDE SEQUENCE</scope>
    <source>
        <strain evidence="13">Tuebingen</strain>
    </source>
</reference>
<dbReference type="GO" id="GO:0008009">
    <property type="term" value="F:chemokine activity"/>
    <property type="evidence" value="ECO:0007669"/>
    <property type="project" value="InterPro"/>
</dbReference>
<reference evidence="13" key="8">
    <citation type="journal article" date="2017" name="Cell Death Differ.">
        <title>Pathogen response-like recruitment and activation of neutrophils by sterile immunogenic dying cells drives neutrophil-mediated residual cell killing.</title>
        <authorList>
            <person name="Garg A.D."/>
            <person name="Vandenberk L."/>
            <person name="Fang S."/>
            <person name="Fasche T."/>
            <person name="Van Eygen S."/>
            <person name="Maes J."/>
            <person name="Van Woensel M."/>
            <person name="Koks C."/>
            <person name="Vanthillo N."/>
            <person name="Graf N."/>
            <person name="de Witte P."/>
            <person name="Van Gool S."/>
            <person name="Salven P."/>
            <person name="Agostinis P."/>
        </authorList>
    </citation>
    <scope>NUCLEOTIDE SEQUENCE</scope>
    <source>
        <strain evidence="13">Tuebingen</strain>
    </source>
</reference>
<dbReference type="CTD" id="793030"/>
<feature type="signal peptide" evidence="9">
    <location>
        <begin position="1"/>
        <end position="21"/>
    </location>
</feature>
<organism evidence="11">
    <name type="scientific">Danio rerio</name>
    <name type="common">Zebrafish</name>
    <name type="synonym">Brachydanio rerio</name>
    <dbReference type="NCBI Taxonomy" id="7955"/>
    <lineage>
        <taxon>Eukaryota</taxon>
        <taxon>Metazoa</taxon>
        <taxon>Chordata</taxon>
        <taxon>Craniata</taxon>
        <taxon>Vertebrata</taxon>
        <taxon>Euteleostomi</taxon>
        <taxon>Actinopterygii</taxon>
        <taxon>Neopterygii</taxon>
        <taxon>Teleostei</taxon>
        <taxon>Ostariophysi</taxon>
        <taxon>Cypriniformes</taxon>
        <taxon>Danionidae</taxon>
        <taxon>Danioninae</taxon>
        <taxon>Danio</taxon>
    </lineage>
</organism>
<comment type="function">
    <text evidence="7">Monokine with inflammatory and chemokinetic properties. Binds to CCR1, CCR4 and CCR5. One of the major HIV-suppressive factors produced by CD8+ T-cells. Recombinant MIP-1-alpha induces a dose-dependent inhibition of different strains of HIV-1, HIV-2, and simian immunodeficiency virus (SIV).</text>
</comment>
<dbReference type="Gene3D" id="2.40.50.40">
    <property type="match status" value="1"/>
</dbReference>
<dbReference type="GeneID" id="793030"/>
<accession>E7F788</accession>
<reference evidence="11" key="5">
    <citation type="submission" date="2013-08" db="UniProtKB">
        <authorList>
            <consortium name="Ensembl"/>
        </authorList>
    </citation>
    <scope>IDENTIFICATION</scope>
    <source>
        <strain evidence="11">Tuebingen</strain>
    </source>
</reference>
<comment type="subunit">
    <text evidence="8">Self-associates. Also heterodimer of MIP-1-alpha(4-69) and MIP-1-beta(3-69). Interacts with CCR1.</text>
</comment>
<evidence type="ECO:0000313" key="12">
    <source>
        <dbReference type="Proteomes" id="UP000000437"/>
    </source>
</evidence>
<evidence type="ECO:0000313" key="11">
    <source>
        <dbReference type="Ensembl" id="ENSDARP00000061431"/>
    </source>
</evidence>
<dbReference type="Ensembl" id="ENSDART00000061432.5">
    <property type="protein sequence ID" value="ENSDARP00000061431.3"/>
    <property type="gene ID" value="ENSDARG00000041917.8"/>
</dbReference>
<accession>A0A8M1NEC7</accession>
<comment type="similarity">
    <text evidence="2 9">Belongs to the intercrine beta (chemokine CC) family.</text>
</comment>
<reference evidence="13" key="7">
    <citation type="journal article" date="2014" name="Proc. Natl. Acad. Sci. U.S.A.">
        <title>Gene-expression analysis of hair cell regeneration in the zebrafish lateral line.</title>
        <authorList>
            <person name="Jiang L."/>
            <person name="Romero-Carvajal A."/>
            <person name="Haug J.S."/>
            <person name="Seidel C.W."/>
            <person name="Piotrowski T."/>
        </authorList>
    </citation>
    <scope>NUCLEOTIDE SEQUENCE</scope>
    <source>
        <strain evidence="13">Tuebingen</strain>
    </source>
</reference>
<reference evidence="11 12" key="4">
    <citation type="journal article" date="2013" name="Nature">
        <title>The zebrafish reference genome sequence and its relationship to the human genome.</title>
        <authorList>
            <consortium name="Genome Reference Consortium Zebrafish"/>
            <person name="Howe K."/>
            <person name="Clark M.D."/>
            <person name="Torroja C.F."/>
            <person name="Torrance J."/>
            <person name="Berthelot C."/>
            <person name="Muffato M."/>
            <person name="Collins J.E."/>
            <person name="Humphray S."/>
            <person name="McLaren K."/>
            <person name="Matthews L."/>
            <person name="McLaren S."/>
            <person name="Sealy I."/>
            <person name="Caccamo M."/>
            <person name="Churcher C."/>
            <person name="Scott C."/>
            <person name="Barrett J.C."/>
            <person name="Koch R."/>
            <person name="Rauch G.J."/>
            <person name="White S."/>
            <person name="Chow W."/>
            <person name="Kilian B."/>
            <person name="Quintais L.T."/>
            <person name="Guerra-Assuncao J.A."/>
            <person name="Zhou Y."/>
            <person name="Gu Y."/>
            <person name="Yen J."/>
            <person name="Vogel J.H."/>
            <person name="Eyre T."/>
            <person name="Redmond S."/>
            <person name="Banerjee R."/>
            <person name="Chi J."/>
            <person name="Fu B."/>
            <person name="Langley E."/>
            <person name="Maguire S.F."/>
            <person name="Laird G.K."/>
            <person name="Lloyd D."/>
            <person name="Kenyon E."/>
            <person name="Donaldson S."/>
            <person name="Sehra H."/>
            <person name="Almeida-King J."/>
            <person name="Loveland J."/>
            <person name="Trevanion S."/>
            <person name="Jones M."/>
            <person name="Quail M."/>
            <person name="Willey D."/>
            <person name="Hunt A."/>
            <person name="Burton J."/>
            <person name="Sims S."/>
            <person name="McLay K."/>
            <person name="Plumb B."/>
            <person name="Davis J."/>
            <person name="Clee C."/>
            <person name="Oliver K."/>
            <person name="Clark R."/>
            <person name="Riddle C."/>
            <person name="Elliot D."/>
            <person name="Eliott D."/>
            <person name="Threadgold G."/>
            <person name="Harden G."/>
            <person name="Ware D."/>
            <person name="Begum S."/>
            <person name="Mortimore B."/>
            <person name="Mortimer B."/>
            <person name="Kerry G."/>
            <person name="Heath P."/>
            <person name="Phillimore B."/>
            <person name="Tracey A."/>
            <person name="Corby N."/>
            <person name="Dunn M."/>
            <person name="Johnson C."/>
            <person name="Wood J."/>
            <person name="Clark S."/>
            <person name="Pelan S."/>
            <person name="Griffiths G."/>
            <person name="Smith M."/>
            <person name="Glithero R."/>
            <person name="Howden P."/>
            <person name="Barker N."/>
            <person name="Lloyd C."/>
            <person name="Stevens C."/>
            <person name="Harley J."/>
            <person name="Holt K."/>
            <person name="Panagiotidis G."/>
            <person name="Lovell J."/>
            <person name="Beasley H."/>
            <person name="Henderson C."/>
            <person name="Gordon D."/>
            <person name="Auger K."/>
            <person name="Wright D."/>
            <person name="Collins J."/>
            <person name="Raisen C."/>
            <person name="Dyer L."/>
            <person name="Leung K."/>
            <person name="Robertson L."/>
            <person name="Ambridge K."/>
            <person name="Leongamornlert D."/>
            <person name="McGuire S."/>
            <person name="Gilderthorp R."/>
            <person name="Griffiths C."/>
            <person name="Manthravadi D."/>
            <person name="Nichol S."/>
            <person name="Barker G."/>
            <person name="Whitehead S."/>
            <person name="Kay M."/>
            <person name="Brown J."/>
            <person name="Murnane C."/>
            <person name="Gray E."/>
            <person name="Humphries M."/>
            <person name="Sycamore N."/>
            <person name="Barker D."/>
            <person name="Saunders D."/>
            <person name="Wallis J."/>
            <person name="Babbage A."/>
            <person name="Hammond S."/>
            <person name="Mashreghi-Mohammadi M."/>
            <person name="Barr L."/>
            <person name="Martin S."/>
            <person name="Wray P."/>
            <person name="Ellington A."/>
            <person name="Matthews N."/>
            <person name="Ellwood M."/>
            <person name="Woodmansey R."/>
            <person name="Clark G."/>
            <person name="Cooper J."/>
            <person name="Cooper J."/>
            <person name="Tromans A."/>
            <person name="Grafham D."/>
            <person name="Skuce C."/>
            <person name="Pandian R."/>
            <person name="Andrews R."/>
            <person name="Harrison E."/>
            <person name="Kimberley A."/>
            <person name="Garnett J."/>
            <person name="Fosker N."/>
            <person name="Hall R."/>
            <person name="Garner P."/>
            <person name="Kelly D."/>
            <person name="Bird C."/>
            <person name="Palmer S."/>
            <person name="Gehring I."/>
            <person name="Berger A."/>
            <person name="Dooley C.M."/>
            <person name="Ersan-Urun Z."/>
            <person name="Eser C."/>
            <person name="Geiger H."/>
            <person name="Geisler M."/>
            <person name="Karotki L."/>
            <person name="Kirn A."/>
            <person name="Konantz J."/>
            <person name="Konantz M."/>
            <person name="Oberlander M."/>
            <person name="Rudolph-Geiger S."/>
            <person name="Teucke M."/>
            <person name="Lanz C."/>
            <person name="Raddatz G."/>
            <person name="Osoegawa K."/>
            <person name="Zhu B."/>
            <person name="Rapp A."/>
            <person name="Widaa S."/>
            <person name="Langford C."/>
            <person name="Yang F."/>
            <person name="Schuster S.C."/>
            <person name="Carter N.P."/>
            <person name="Harrow J."/>
            <person name="Ning Z."/>
            <person name="Herrero J."/>
            <person name="Searle S.M."/>
            <person name="Enright A."/>
            <person name="Geisler R."/>
            <person name="Plasterk R.H."/>
            <person name="Lee C."/>
            <person name="Westerfield M."/>
            <person name="de Jong P.J."/>
            <person name="Zon L.I."/>
            <person name="Postlethwait J.H."/>
            <person name="Nusslein-Volhard C."/>
            <person name="Hubbard T.J."/>
            <person name="Roest Crollius H."/>
            <person name="Rogers J."/>
            <person name="Stemple D.L."/>
        </authorList>
    </citation>
    <scope>NUCLEOTIDE SEQUENCE [LARGE SCALE GENOMIC DNA]</scope>
    <source>
        <strain evidence="11">Tuebingen</strain>
    </source>
</reference>
<evidence type="ECO:0000256" key="6">
    <source>
        <dbReference type="ARBA" id="ARBA00023157"/>
    </source>
</evidence>
<accession>Q5TYP9</accession>
<evidence type="ECO:0000256" key="1">
    <source>
        <dbReference type="ARBA" id="ARBA00004613"/>
    </source>
</evidence>
<dbReference type="SMR" id="Q5TYP9"/>
<dbReference type="HOGENOM" id="CLU_141716_1_0_1"/>
<reference evidence="13" key="2">
    <citation type="journal article" date="2008" name="BMC Genomics">
        <title>Extensive expansion and diversification of the chemokine gene family in zebrafish: identification of a novel chemokine subfamily CX.</title>
        <authorList>
            <person name="Nomiyama H."/>
            <person name="Hieshima K."/>
            <person name="Osada N."/>
            <person name="Kato-Unoki Y."/>
            <person name="Otsuka-Ono K."/>
            <person name="Takegawa S."/>
            <person name="Izawa T."/>
            <person name="Yoshizawa A."/>
            <person name="Kikuchi Y."/>
            <person name="Tanase S."/>
            <person name="Miura R."/>
            <person name="Kusuda J."/>
            <person name="Nakao M."/>
            <person name="Yoshie O."/>
        </authorList>
    </citation>
    <scope>NUCLEOTIDE SEQUENCE</scope>
    <source>
        <strain evidence="13">Tuebingen</strain>
    </source>
</reference>
<keyword evidence="6" id="KW-1015">Disulfide bond</keyword>